<dbReference type="RefSeq" id="WP_216414400.1">
    <property type="nucleotide sequence ID" value="NZ_JAHLQK010000001.1"/>
</dbReference>
<keyword evidence="3" id="KW-1185">Reference proteome</keyword>
<keyword evidence="1" id="KW-1133">Transmembrane helix</keyword>
<feature type="transmembrane region" description="Helical" evidence="1">
    <location>
        <begin position="21"/>
        <end position="42"/>
    </location>
</feature>
<keyword evidence="1" id="KW-0812">Transmembrane</keyword>
<dbReference type="EMBL" id="JAHLQK010000001">
    <property type="protein sequence ID" value="MBU5674882.1"/>
    <property type="molecule type" value="Genomic_DNA"/>
</dbReference>
<evidence type="ECO:0008006" key="4">
    <source>
        <dbReference type="Google" id="ProtNLM"/>
    </source>
</evidence>
<accession>A0ABS6FZI6</accession>
<protein>
    <recommendedName>
        <fullName evidence="4">DUF4829 domain-containing protein</fullName>
    </recommendedName>
</protein>
<proteinExistence type="predicted"/>
<evidence type="ECO:0000313" key="3">
    <source>
        <dbReference type="Proteomes" id="UP000779508"/>
    </source>
</evidence>
<dbReference type="Proteomes" id="UP000779508">
    <property type="component" value="Unassembled WGS sequence"/>
</dbReference>
<evidence type="ECO:0000313" key="2">
    <source>
        <dbReference type="EMBL" id="MBU5674882.1"/>
    </source>
</evidence>
<keyword evidence="1" id="KW-0472">Membrane</keyword>
<comment type="caution">
    <text evidence="2">The sequence shown here is derived from an EMBL/GenBank/DDBJ whole genome shotgun (WGS) entry which is preliminary data.</text>
</comment>
<organism evidence="2 3">
    <name type="scientific">Alkaliphilus flagellatus</name>
    <dbReference type="NCBI Taxonomy" id="2841507"/>
    <lineage>
        <taxon>Bacteria</taxon>
        <taxon>Bacillati</taxon>
        <taxon>Bacillota</taxon>
        <taxon>Clostridia</taxon>
        <taxon>Peptostreptococcales</taxon>
        <taxon>Natronincolaceae</taxon>
        <taxon>Alkaliphilus</taxon>
    </lineage>
</organism>
<sequence>MNRLLEKIENLFVINRKETTYTRGFISFIIVLAGVAVLPTYFKYEDYVYAKYKKEYDSVVEIVEQYNKEYGRYPLGESINWTKEKNLNLFFTENKFSRNRELYYIDIKLLDELKNNKYTYIIDGQGGKLYTREFVVYKNRRWHFAFY</sequence>
<gene>
    <name evidence="2" type="ORF">KQI88_00440</name>
</gene>
<evidence type="ECO:0000256" key="1">
    <source>
        <dbReference type="SAM" id="Phobius"/>
    </source>
</evidence>
<name>A0ABS6FZI6_9FIRM</name>
<reference evidence="2 3" key="1">
    <citation type="submission" date="2021-06" db="EMBL/GenBank/DDBJ databases">
        <authorList>
            <person name="Sun Q."/>
            <person name="Li D."/>
        </authorList>
    </citation>
    <scope>NUCLEOTIDE SEQUENCE [LARGE SCALE GENOMIC DNA]</scope>
    <source>
        <strain evidence="2 3">MSJ-5</strain>
    </source>
</reference>